<dbReference type="Gene3D" id="3.30.70.330">
    <property type="match status" value="2"/>
</dbReference>
<dbReference type="PANTHER" id="PTHR15608">
    <property type="entry name" value="SPLICING FACTOR U2AF-ASSOCIATED PROTEIN 2"/>
    <property type="match status" value="1"/>
</dbReference>
<evidence type="ECO:0000256" key="5">
    <source>
        <dbReference type="ARBA" id="ARBA00023187"/>
    </source>
</evidence>
<dbReference type="CDD" id="cd12281">
    <property type="entry name" value="RRM1_TatSF1_like"/>
    <property type="match status" value="1"/>
</dbReference>
<evidence type="ECO:0008006" key="12">
    <source>
        <dbReference type="Google" id="ProtNLM"/>
    </source>
</evidence>
<feature type="compositionally biased region" description="Low complexity" evidence="7">
    <location>
        <begin position="249"/>
        <end position="262"/>
    </location>
</feature>
<dbReference type="GO" id="GO:0000398">
    <property type="term" value="P:mRNA splicing, via spliceosome"/>
    <property type="evidence" value="ECO:0007669"/>
    <property type="project" value="InterPro"/>
</dbReference>
<evidence type="ECO:0000259" key="8">
    <source>
        <dbReference type="PROSITE" id="PS50102"/>
    </source>
</evidence>
<dbReference type="FunFam" id="3.30.70.330:FF:000329">
    <property type="entry name" value="splicing factor U2AF-associated protein 2"/>
    <property type="match status" value="1"/>
</dbReference>
<evidence type="ECO:0000256" key="4">
    <source>
        <dbReference type="ARBA" id="ARBA00022884"/>
    </source>
</evidence>
<dbReference type="GO" id="GO:0005684">
    <property type="term" value="C:U2-type spliceosomal complex"/>
    <property type="evidence" value="ECO:0007669"/>
    <property type="project" value="TreeGrafter"/>
</dbReference>
<reference evidence="10 11" key="1">
    <citation type="journal article" date="2010" name="Plant Cell">
        <title>The Chlorella variabilis NC64A genome reveals adaptation to photosymbiosis, coevolution with viruses, and cryptic sex.</title>
        <authorList>
            <person name="Blanc G."/>
            <person name="Duncan G."/>
            <person name="Agarkova I."/>
            <person name="Borodovsky M."/>
            <person name="Gurnon J."/>
            <person name="Kuo A."/>
            <person name="Lindquist E."/>
            <person name="Lucas S."/>
            <person name="Pangilinan J."/>
            <person name="Polle J."/>
            <person name="Salamov A."/>
            <person name="Terry A."/>
            <person name="Yamada T."/>
            <person name="Dunigan D.D."/>
            <person name="Grigoriev I.V."/>
            <person name="Claverie J.M."/>
            <person name="Van Etten J.L."/>
        </authorList>
    </citation>
    <scope>NUCLEOTIDE SEQUENCE [LARGE SCALE GENOMIC DNA]</scope>
    <source>
        <strain evidence="10 11">NC64A</strain>
    </source>
</reference>
<dbReference type="SUPFAM" id="SSF55277">
    <property type="entry name" value="GYF domain"/>
    <property type="match status" value="1"/>
</dbReference>
<dbReference type="GO" id="GO:0005686">
    <property type="term" value="C:U2 snRNP"/>
    <property type="evidence" value="ECO:0007669"/>
    <property type="project" value="TreeGrafter"/>
</dbReference>
<dbReference type="KEGG" id="cvr:CHLNCDRAFT_138015"/>
<dbReference type="FunCoup" id="E1Z524">
    <property type="interactions" value="1048"/>
</dbReference>
<organism evidence="11">
    <name type="scientific">Chlorella variabilis</name>
    <name type="common">Green alga</name>
    <dbReference type="NCBI Taxonomy" id="554065"/>
    <lineage>
        <taxon>Eukaryota</taxon>
        <taxon>Viridiplantae</taxon>
        <taxon>Chlorophyta</taxon>
        <taxon>core chlorophytes</taxon>
        <taxon>Trebouxiophyceae</taxon>
        <taxon>Chlorellales</taxon>
        <taxon>Chlorellaceae</taxon>
        <taxon>Chlorella clade</taxon>
        <taxon>Chlorella</taxon>
    </lineage>
</organism>
<dbReference type="InParanoid" id="E1Z524"/>
<dbReference type="SMART" id="SM00360">
    <property type="entry name" value="RRM"/>
    <property type="match status" value="2"/>
</dbReference>
<feature type="region of interest" description="Disordered" evidence="7">
    <location>
        <begin position="239"/>
        <end position="301"/>
    </location>
</feature>
<dbReference type="InterPro" id="IPR034393">
    <property type="entry name" value="TatSF1-like"/>
</dbReference>
<dbReference type="Pfam" id="PF00076">
    <property type="entry name" value="RRM_1"/>
    <property type="match status" value="2"/>
</dbReference>
<evidence type="ECO:0000256" key="1">
    <source>
        <dbReference type="ARBA" id="ARBA00007747"/>
    </source>
</evidence>
<feature type="compositionally biased region" description="Basic and acidic residues" evidence="7">
    <location>
        <begin position="277"/>
        <end position="291"/>
    </location>
</feature>
<dbReference type="STRING" id="554065.E1Z524"/>
<dbReference type="RefSeq" id="XP_005851550.1">
    <property type="nucleotide sequence ID" value="XM_005851488.1"/>
</dbReference>
<dbReference type="Proteomes" id="UP000008141">
    <property type="component" value="Unassembled WGS sequence"/>
</dbReference>
<dbReference type="SUPFAM" id="SSF54928">
    <property type="entry name" value="RNA-binding domain, RBD"/>
    <property type="match status" value="2"/>
</dbReference>
<dbReference type="EMBL" id="GL433836">
    <property type="protein sequence ID" value="EFN59448.1"/>
    <property type="molecule type" value="Genomic_DNA"/>
</dbReference>
<evidence type="ECO:0000313" key="10">
    <source>
        <dbReference type="EMBL" id="EFN59448.1"/>
    </source>
</evidence>
<feature type="compositionally biased region" description="Low complexity" evidence="7">
    <location>
        <begin position="67"/>
        <end position="84"/>
    </location>
</feature>
<dbReference type="InterPro" id="IPR035979">
    <property type="entry name" value="RBD_domain_sf"/>
</dbReference>
<feature type="domain" description="GYF" evidence="9">
    <location>
        <begin position="7"/>
        <end position="63"/>
    </location>
</feature>
<keyword evidence="2" id="KW-0507">mRNA processing</keyword>
<keyword evidence="11" id="KW-1185">Reference proteome</keyword>
<evidence type="ECO:0000256" key="3">
    <source>
        <dbReference type="ARBA" id="ARBA00022737"/>
    </source>
</evidence>
<feature type="compositionally biased region" description="Gly residues" evidence="7">
    <location>
        <begin position="263"/>
        <end position="276"/>
    </location>
</feature>
<keyword evidence="4 6" id="KW-0694">RNA-binding</keyword>
<evidence type="ECO:0000256" key="6">
    <source>
        <dbReference type="PROSITE-ProRule" id="PRU00176"/>
    </source>
</evidence>
<feature type="region of interest" description="Disordered" evidence="7">
    <location>
        <begin position="125"/>
        <end position="151"/>
    </location>
</feature>
<evidence type="ECO:0000313" key="11">
    <source>
        <dbReference type="Proteomes" id="UP000008141"/>
    </source>
</evidence>
<evidence type="ECO:0000259" key="9">
    <source>
        <dbReference type="PROSITE" id="PS50829"/>
    </source>
</evidence>
<dbReference type="GO" id="GO:0003723">
    <property type="term" value="F:RNA binding"/>
    <property type="evidence" value="ECO:0007669"/>
    <property type="project" value="UniProtKB-UniRule"/>
</dbReference>
<name>E1Z524_CHLVA</name>
<dbReference type="CDD" id="cd12285">
    <property type="entry name" value="RRM3_RBM39_like"/>
    <property type="match status" value="1"/>
</dbReference>
<dbReference type="InterPro" id="IPR025640">
    <property type="entry name" value="GYF_2"/>
</dbReference>
<dbReference type="GeneID" id="17358493"/>
<accession>E1Z524</accession>
<dbReference type="InterPro" id="IPR000504">
    <property type="entry name" value="RRM_dom"/>
</dbReference>
<dbReference type="FunFam" id="3.30.70.330:FF:000105">
    <property type="entry name" value="HIV Tat-specific factor 1 homolog"/>
    <property type="match status" value="1"/>
</dbReference>
<dbReference type="OrthoDB" id="10258585at2759"/>
<evidence type="ECO:0000256" key="7">
    <source>
        <dbReference type="SAM" id="MobiDB-lite"/>
    </source>
</evidence>
<dbReference type="InterPro" id="IPR003169">
    <property type="entry name" value="GYF"/>
</dbReference>
<dbReference type="Pfam" id="PF14237">
    <property type="entry name" value="GYF_2"/>
    <property type="match status" value="1"/>
</dbReference>
<dbReference type="AlphaFoldDB" id="E1Z524"/>
<feature type="region of interest" description="Disordered" evidence="7">
    <location>
        <begin position="67"/>
        <end position="96"/>
    </location>
</feature>
<comment type="similarity">
    <text evidence="1">Belongs to the HTATSF1 family.</text>
</comment>
<dbReference type="PROSITE" id="PS50102">
    <property type="entry name" value="RRM"/>
    <property type="match status" value="1"/>
</dbReference>
<keyword evidence="3" id="KW-0677">Repeat</keyword>
<dbReference type="OMA" id="FHSAYDA"/>
<dbReference type="eggNOG" id="KOG1548">
    <property type="taxonomic scope" value="Eukaryota"/>
</dbReference>
<gene>
    <name evidence="10" type="ORF">CHLNCDRAFT_138015</name>
</gene>
<feature type="domain" description="RRM" evidence="8">
    <location>
        <begin position="312"/>
        <end position="400"/>
    </location>
</feature>
<dbReference type="Gene3D" id="3.30.1490.40">
    <property type="match status" value="1"/>
</dbReference>
<sequence length="567" mass="60314">MAATEIADGWYYLDGEQQSQGPFPLSYLQTLNQHGGYFKNHEVMFWREGQGEWKPLRELAELQHALQQAPPAGGADAAAAAPAAAGGGPPPAAGRRRGAAAAAAAAVPADPQLAGFLSEISALGAEGEGEGGDAEAGAPASPPADERQFEDDDGTVYVWHSGLRKFMPLGEGQAGGAAGPAAAPAAPYNEQDMVFVPEEEQLPEYVPPPKASLGGSRWGGRRRRGCRAYADLPDIEEEEAAAGRKPRPQGGDAQQPAAAAAGGALGQQAAGGGGGGGDKRGAQEAALEHAREKSKKAKASQPQGWFDLKINTNVYVTGLPEDVSEAEIVEVFSKCGVIKEDLEGKPRIKIYRDRESGRPKGDGLITYLKEPSVDLAVQILDGTPLRYGLPQVMSVSKAQFEQKGEAFVARASNKKAAKKKLEKLERRALGWGGFDDTLKPQQVTVILKHMFEPGELVESPALKDELETDIRSECGKLGKVDKLRVFAAHPQGVVSVKFTTLEAADECVRVMNGRFFGGRQLEAAKWDGFTNFNVKVQESEEEQQARLERFARELEAGGAAGAEPAEQ</sequence>
<dbReference type="PROSITE" id="PS50829">
    <property type="entry name" value="GYF"/>
    <property type="match status" value="1"/>
</dbReference>
<dbReference type="PANTHER" id="PTHR15608:SF0">
    <property type="entry name" value="HIV TAT-SPECIFIC FACTOR 1"/>
    <property type="match status" value="1"/>
</dbReference>
<dbReference type="InterPro" id="IPR012677">
    <property type="entry name" value="Nucleotide-bd_a/b_plait_sf"/>
</dbReference>
<evidence type="ECO:0000256" key="2">
    <source>
        <dbReference type="ARBA" id="ARBA00022664"/>
    </source>
</evidence>
<dbReference type="InterPro" id="IPR034392">
    <property type="entry name" value="TatSF1-like_RRM1"/>
</dbReference>
<keyword evidence="5" id="KW-0508">mRNA splicing</keyword>
<dbReference type="InterPro" id="IPR035445">
    <property type="entry name" value="GYF-like_dom_sf"/>
</dbReference>
<proteinExistence type="inferred from homology"/>
<protein>
    <recommendedName>
        <fullName evidence="12">RRM domain-containing protein</fullName>
    </recommendedName>
</protein>